<protein>
    <submittedName>
        <fullName evidence="3">Coumaroyl-CoA:anthocyanidin 3-O-glucoside-6''-O-coumaroyltransferase 2</fullName>
    </submittedName>
</protein>
<dbReference type="InterPro" id="IPR051504">
    <property type="entry name" value="Plant_metabolite_acyltrans"/>
</dbReference>
<evidence type="ECO:0000256" key="1">
    <source>
        <dbReference type="ARBA" id="ARBA00022679"/>
    </source>
</evidence>
<reference evidence="4" key="1">
    <citation type="submission" date="2024-07" db="EMBL/GenBank/DDBJ databases">
        <title>Two chromosome-level genome assemblies of Korean endemic species Abeliophyllum distichum and Forsythia ovata (Oleaceae).</title>
        <authorList>
            <person name="Jang H."/>
        </authorList>
    </citation>
    <scope>NUCLEOTIDE SEQUENCE [LARGE SCALE GENOMIC DNA]</scope>
</reference>
<name>A0ABD1S832_9LAMI</name>
<dbReference type="Gene3D" id="3.30.559.10">
    <property type="entry name" value="Chloramphenicol acetyltransferase-like domain"/>
    <property type="match status" value="1"/>
</dbReference>
<keyword evidence="2" id="KW-0012">Acyltransferase</keyword>
<evidence type="ECO:0000256" key="2">
    <source>
        <dbReference type="ARBA" id="ARBA00023315"/>
    </source>
</evidence>
<gene>
    <name evidence="3" type="ORF">Fot_40666</name>
</gene>
<accession>A0ABD1S832</accession>
<keyword evidence="1" id="KW-0808">Transferase</keyword>
<sequence>MTTLLEQCGITPPPGEVNEHTLPLTIFDILWVHFHPIQHLLFYEFPCSKAYFLETIVPNLKQSLSLTLKHYYPLASNQLIPLSNEKPVFRYVVGDSVSLTIAESSDDFNNLTANYARDADKFYPFVPQLPPPNEEAEYKTIPVFCLQITLFPNRGVCIGFTNHHTIGDASSIVGFIKAWASISKLGEDSQLIEAKSLPHFDRFVIKDSRGIGDIWWNQLKNAKFQHPSLPLHTNRVRATYSLPS</sequence>
<evidence type="ECO:0000313" key="3">
    <source>
        <dbReference type="EMBL" id="KAL2496909.1"/>
    </source>
</evidence>
<evidence type="ECO:0000313" key="4">
    <source>
        <dbReference type="Proteomes" id="UP001604277"/>
    </source>
</evidence>
<dbReference type="Proteomes" id="UP001604277">
    <property type="component" value="Unassembled WGS sequence"/>
</dbReference>
<proteinExistence type="predicted"/>
<dbReference type="GO" id="GO:0016747">
    <property type="term" value="F:acyltransferase activity, transferring groups other than amino-acyl groups"/>
    <property type="evidence" value="ECO:0007669"/>
    <property type="project" value="UniProtKB-ARBA"/>
</dbReference>
<dbReference type="AlphaFoldDB" id="A0ABD1S832"/>
<dbReference type="PANTHER" id="PTHR31625">
    <property type="match status" value="1"/>
</dbReference>
<organism evidence="3 4">
    <name type="scientific">Forsythia ovata</name>
    <dbReference type="NCBI Taxonomy" id="205694"/>
    <lineage>
        <taxon>Eukaryota</taxon>
        <taxon>Viridiplantae</taxon>
        <taxon>Streptophyta</taxon>
        <taxon>Embryophyta</taxon>
        <taxon>Tracheophyta</taxon>
        <taxon>Spermatophyta</taxon>
        <taxon>Magnoliopsida</taxon>
        <taxon>eudicotyledons</taxon>
        <taxon>Gunneridae</taxon>
        <taxon>Pentapetalae</taxon>
        <taxon>asterids</taxon>
        <taxon>lamiids</taxon>
        <taxon>Lamiales</taxon>
        <taxon>Oleaceae</taxon>
        <taxon>Forsythieae</taxon>
        <taxon>Forsythia</taxon>
    </lineage>
</organism>
<dbReference type="InterPro" id="IPR023213">
    <property type="entry name" value="CAT-like_dom_sf"/>
</dbReference>
<dbReference type="Pfam" id="PF02458">
    <property type="entry name" value="Transferase"/>
    <property type="match status" value="1"/>
</dbReference>
<dbReference type="EMBL" id="JBFOLJ010000011">
    <property type="protein sequence ID" value="KAL2496909.1"/>
    <property type="molecule type" value="Genomic_DNA"/>
</dbReference>
<comment type="caution">
    <text evidence="3">The sequence shown here is derived from an EMBL/GenBank/DDBJ whole genome shotgun (WGS) entry which is preliminary data.</text>
</comment>
<keyword evidence="4" id="KW-1185">Reference proteome</keyword>